<reference evidence="1 2" key="2">
    <citation type="journal article" date="2022" name="Mol. Ecol. Resour.">
        <title>The genomes of chicory, endive, great burdock and yacon provide insights into Asteraceae paleo-polyploidization history and plant inulin production.</title>
        <authorList>
            <person name="Fan W."/>
            <person name="Wang S."/>
            <person name="Wang H."/>
            <person name="Wang A."/>
            <person name="Jiang F."/>
            <person name="Liu H."/>
            <person name="Zhao H."/>
            <person name="Xu D."/>
            <person name="Zhang Y."/>
        </authorList>
    </citation>
    <scope>NUCLEOTIDE SEQUENCE [LARGE SCALE GENOMIC DNA]</scope>
    <source>
        <strain evidence="2">cv. Punajuju</strain>
        <tissue evidence="1">Leaves</tissue>
    </source>
</reference>
<evidence type="ECO:0000313" key="2">
    <source>
        <dbReference type="Proteomes" id="UP001055811"/>
    </source>
</evidence>
<protein>
    <submittedName>
        <fullName evidence="1">Uncharacterized protein</fullName>
    </submittedName>
</protein>
<accession>A0ACB9E4N1</accession>
<sequence>MMDLSRKWVPKRQHSQKENFEDRISNLPDALLCYILSMVPTIYAVRTSILAKRWNTLWTYVDTFDFENPHEKHQDFIEFGETVLRNNNLSSIRRFRLSCSWDDNVHEISKLYVWICTAVVRNVKEFDLSIRTKTPIEFPKILFTCESLVSLKLYSTNFITFPEVVRFSSLKILQIRHWTCMGDDPMKNILIGSPVLEELSLQGVVFQNLQKLNIRCFTLKRLTISTLYPKPLTENSLHDVVIDTPRLEYLNFEDSRSNGVELNQLPVLTSANVHFFGFNHGVFEFLSRVSNVKHLILFPKAGMSALPIPDLLLLNLTNLEIQIKDSWEFLCSVLECAPNLQELTCEKAIRCSINRHPASICDWRAPINVPKCLLRLTRIEIRINGCDNEMELVKYLLNNAIALKTMVIGRSINFVKKWESRILRELLRFPRKSVICEVLLGGPNNNNWKAIIKHAKDCVLDDKLYIYNCDGIGILFNSILEVVGATFDGEYHLSMNELNVI</sequence>
<comment type="caution">
    <text evidence="1">The sequence shown here is derived from an EMBL/GenBank/DDBJ whole genome shotgun (WGS) entry which is preliminary data.</text>
</comment>
<name>A0ACB9E4N1_CICIN</name>
<organism evidence="1 2">
    <name type="scientific">Cichorium intybus</name>
    <name type="common">Chicory</name>
    <dbReference type="NCBI Taxonomy" id="13427"/>
    <lineage>
        <taxon>Eukaryota</taxon>
        <taxon>Viridiplantae</taxon>
        <taxon>Streptophyta</taxon>
        <taxon>Embryophyta</taxon>
        <taxon>Tracheophyta</taxon>
        <taxon>Spermatophyta</taxon>
        <taxon>Magnoliopsida</taxon>
        <taxon>eudicotyledons</taxon>
        <taxon>Gunneridae</taxon>
        <taxon>Pentapetalae</taxon>
        <taxon>asterids</taxon>
        <taxon>campanulids</taxon>
        <taxon>Asterales</taxon>
        <taxon>Asteraceae</taxon>
        <taxon>Cichorioideae</taxon>
        <taxon>Cichorieae</taxon>
        <taxon>Cichoriinae</taxon>
        <taxon>Cichorium</taxon>
    </lineage>
</organism>
<keyword evidence="2" id="KW-1185">Reference proteome</keyword>
<dbReference type="EMBL" id="CM042012">
    <property type="protein sequence ID" value="KAI3753899.1"/>
    <property type="molecule type" value="Genomic_DNA"/>
</dbReference>
<proteinExistence type="predicted"/>
<evidence type="ECO:0000313" key="1">
    <source>
        <dbReference type="EMBL" id="KAI3753899.1"/>
    </source>
</evidence>
<dbReference type="Proteomes" id="UP001055811">
    <property type="component" value="Linkage Group LG04"/>
</dbReference>
<reference evidence="2" key="1">
    <citation type="journal article" date="2022" name="Mol. Ecol. Resour.">
        <title>The genomes of chicory, endive, great burdock and yacon provide insights into Asteraceae palaeo-polyploidization history and plant inulin production.</title>
        <authorList>
            <person name="Fan W."/>
            <person name="Wang S."/>
            <person name="Wang H."/>
            <person name="Wang A."/>
            <person name="Jiang F."/>
            <person name="Liu H."/>
            <person name="Zhao H."/>
            <person name="Xu D."/>
            <person name="Zhang Y."/>
        </authorList>
    </citation>
    <scope>NUCLEOTIDE SEQUENCE [LARGE SCALE GENOMIC DNA]</scope>
    <source>
        <strain evidence="2">cv. Punajuju</strain>
    </source>
</reference>
<gene>
    <name evidence="1" type="ORF">L2E82_25964</name>
</gene>